<sequence>MRLPLWKRNVIGAAVAAAAATLSVTFISGPAWERYRATVRPAHSASTGESVVVDGQSWSVRNVSRSTKQRSGAPLPEGTVLMNVLVERSGTTEAGFACVGYLFDGERSWRANGPPCGAATSMPWTFTIPATAEPTAVDIRDLSGSILLRLQL</sequence>
<evidence type="ECO:0008006" key="3">
    <source>
        <dbReference type="Google" id="ProtNLM"/>
    </source>
</evidence>
<dbReference type="KEGG" id="madi:A7U43_14460"/>
<evidence type="ECO:0000313" key="1">
    <source>
        <dbReference type="EMBL" id="ANE80350.1"/>
    </source>
</evidence>
<dbReference type="STRING" id="1682113.A7U43_14460"/>
<accession>A0A172UN98</accession>
<reference evidence="1 2" key="1">
    <citation type="submission" date="2016-05" db="EMBL/GenBank/DDBJ databases">
        <title>Complete genome sequence of a phthalic acid esters degrading Mycobacterium sp. YC-RL4.</title>
        <authorList>
            <person name="Ren L."/>
            <person name="Fan S."/>
            <person name="Ruth N."/>
            <person name="Jia Y."/>
            <person name="Wang J."/>
            <person name="Qiao C."/>
        </authorList>
    </citation>
    <scope>NUCLEOTIDE SEQUENCE [LARGE SCALE GENOMIC DNA]</scope>
    <source>
        <strain evidence="1 2">YC-RL4</strain>
    </source>
</reference>
<dbReference type="OrthoDB" id="4728185at2"/>
<proteinExistence type="predicted"/>
<dbReference type="EMBL" id="CP015596">
    <property type="protein sequence ID" value="ANE80350.1"/>
    <property type="molecule type" value="Genomic_DNA"/>
</dbReference>
<dbReference type="Proteomes" id="UP000077143">
    <property type="component" value="Chromosome"/>
</dbReference>
<evidence type="ECO:0000313" key="2">
    <source>
        <dbReference type="Proteomes" id="UP000077143"/>
    </source>
</evidence>
<dbReference type="AlphaFoldDB" id="A0A172UN98"/>
<dbReference type="RefSeq" id="WP_067996395.1">
    <property type="nucleotide sequence ID" value="NZ_CP015596.1"/>
</dbReference>
<keyword evidence="2" id="KW-1185">Reference proteome</keyword>
<gene>
    <name evidence="1" type="ORF">A7U43_14460</name>
</gene>
<protein>
    <recommendedName>
        <fullName evidence="3">DUF4352 domain-containing protein</fullName>
    </recommendedName>
</protein>
<name>A0A172UN98_9MYCO</name>
<organism evidence="1 2">
    <name type="scientific">Mycobacterium adipatum</name>
    <dbReference type="NCBI Taxonomy" id="1682113"/>
    <lineage>
        <taxon>Bacteria</taxon>
        <taxon>Bacillati</taxon>
        <taxon>Actinomycetota</taxon>
        <taxon>Actinomycetes</taxon>
        <taxon>Mycobacteriales</taxon>
        <taxon>Mycobacteriaceae</taxon>
        <taxon>Mycobacterium</taxon>
    </lineage>
</organism>